<feature type="signal peptide" evidence="1">
    <location>
        <begin position="1"/>
        <end position="27"/>
    </location>
</feature>
<evidence type="ECO:0000256" key="1">
    <source>
        <dbReference type="SAM" id="SignalP"/>
    </source>
</evidence>
<name>F9UH35_9GAMM</name>
<dbReference type="Proteomes" id="UP000005459">
    <property type="component" value="Unassembled WGS sequence"/>
</dbReference>
<keyword evidence="1" id="KW-0732">Signal</keyword>
<feature type="chain" id="PRO_5003387893" evidence="1">
    <location>
        <begin position="28"/>
        <end position="59"/>
    </location>
</feature>
<keyword evidence="3" id="KW-1185">Reference proteome</keyword>
<evidence type="ECO:0000313" key="2">
    <source>
        <dbReference type="EMBL" id="EGV16439.1"/>
    </source>
</evidence>
<evidence type="ECO:0000313" key="3">
    <source>
        <dbReference type="Proteomes" id="UP000005459"/>
    </source>
</evidence>
<dbReference type="EMBL" id="AFWV01000017">
    <property type="protein sequence ID" value="EGV16439.1"/>
    <property type="molecule type" value="Genomic_DNA"/>
</dbReference>
<sequence>MNPPSIPNRLRFLLATALLFSVTAPYAQHNANMQSLDDWQTFCPTMMTLNSHWRFISGY</sequence>
<protein>
    <submittedName>
        <fullName evidence="2">Uncharacterized protein</fullName>
    </submittedName>
</protein>
<organism evidence="2 3">
    <name type="scientific">Thiocapsa marina 5811</name>
    <dbReference type="NCBI Taxonomy" id="768671"/>
    <lineage>
        <taxon>Bacteria</taxon>
        <taxon>Pseudomonadati</taxon>
        <taxon>Pseudomonadota</taxon>
        <taxon>Gammaproteobacteria</taxon>
        <taxon>Chromatiales</taxon>
        <taxon>Chromatiaceae</taxon>
        <taxon>Thiocapsa</taxon>
    </lineage>
</organism>
<gene>
    <name evidence="2" type="ORF">ThimaDRAFT_4208</name>
</gene>
<dbReference type="AlphaFoldDB" id="F9UH35"/>
<accession>F9UH35</accession>
<proteinExistence type="predicted"/>
<reference evidence="2 3" key="1">
    <citation type="submission" date="2011-06" db="EMBL/GenBank/DDBJ databases">
        <title>The draft genome of Thiocapsa marina 5811.</title>
        <authorList>
            <consortium name="US DOE Joint Genome Institute (JGI-PGF)"/>
            <person name="Lucas S."/>
            <person name="Han J."/>
            <person name="Cheng J.-F."/>
            <person name="Goodwin L."/>
            <person name="Pitluck S."/>
            <person name="Peters L."/>
            <person name="Land M.L."/>
            <person name="Hauser L."/>
            <person name="Vogl K."/>
            <person name="Liu Z."/>
            <person name="Imhoff J."/>
            <person name="Thiel V."/>
            <person name="Frigaard N.-U."/>
            <person name="Bryant D."/>
            <person name="Woyke T.J."/>
        </authorList>
    </citation>
    <scope>NUCLEOTIDE SEQUENCE [LARGE SCALE GENOMIC DNA]</scope>
    <source>
        <strain evidence="2 3">5811</strain>
    </source>
</reference>